<evidence type="ECO:0000259" key="10">
    <source>
        <dbReference type="PROSITE" id="PS50893"/>
    </source>
</evidence>
<dbReference type="PANTHER" id="PTHR43790">
    <property type="entry name" value="CARBOHYDRATE TRANSPORT ATP-BINDING PROTEIN MG119-RELATED"/>
    <property type="match status" value="1"/>
</dbReference>
<dbReference type="Pfam" id="PF00005">
    <property type="entry name" value="ABC_tran"/>
    <property type="match status" value="2"/>
</dbReference>
<dbReference type="EMBL" id="CP033169">
    <property type="protein sequence ID" value="AYO30134.1"/>
    <property type="molecule type" value="Genomic_DNA"/>
</dbReference>
<keyword evidence="9" id="KW-0472">Membrane</keyword>
<organism evidence="11 12">
    <name type="scientific">Biomaibacter acetigenes</name>
    <dbReference type="NCBI Taxonomy" id="2316383"/>
    <lineage>
        <taxon>Bacteria</taxon>
        <taxon>Bacillati</taxon>
        <taxon>Bacillota</taxon>
        <taxon>Clostridia</taxon>
        <taxon>Thermosediminibacterales</taxon>
        <taxon>Tepidanaerobacteraceae</taxon>
        <taxon>Biomaibacter</taxon>
    </lineage>
</organism>
<sequence>MNYFLEMKKITKSFNGNIVLKDVDLFVRKGEVHALVGENGAGKSTLMKILAGVMQPDTGEIFIDGKRQVLNNPKQAQDVGISMIFQDINLFPDLTVAENIFLQRIPLKRIGLLKLIDWKKIHKDTEKYLKYMGLNFKPQTSVKSLSVGEQKFVEIIRAMFQKAKIIIMDEPTTALTERETCQLFEVIRDVKKLGVTVIFISHRLDEVTKIADSLTILRDGKVVETGIAQNLDLNHIVKMMAGKEVEDRYPKLNVKLGKEVLKVENLGYNDRIKDISFSLRSGEILGITGLSGAGRRTLARTIFGINRPFEGKIFINDRVFRNMTPDLAIKNGLCYVTGIVAGEGLILKMAVPSNITLTNLNRVSHKGILINTEELKAARDFIKRLEIRAEETDIVQNLSGGSQKKLLFAKWLFANARIMMIEDPTTGIDISSKVDIYNIINELVRSGVAIILISSDLPELIGMCDRIMVMYNGEIKKEFSRSEATQEKLLFYASGGEDSKRTQTNINKK</sequence>
<protein>
    <submittedName>
        <fullName evidence="11">Sugar ABC transporter ATP-binding protein</fullName>
    </submittedName>
</protein>
<dbReference type="PROSITE" id="PS50893">
    <property type="entry name" value="ABC_TRANSPORTER_2"/>
    <property type="match status" value="2"/>
</dbReference>
<dbReference type="Gene3D" id="3.40.50.300">
    <property type="entry name" value="P-loop containing nucleotide triphosphate hydrolases"/>
    <property type="match status" value="2"/>
</dbReference>
<keyword evidence="2" id="KW-0813">Transport</keyword>
<evidence type="ECO:0000256" key="8">
    <source>
        <dbReference type="ARBA" id="ARBA00022967"/>
    </source>
</evidence>
<evidence type="ECO:0000256" key="5">
    <source>
        <dbReference type="ARBA" id="ARBA00022737"/>
    </source>
</evidence>
<dbReference type="SMART" id="SM00382">
    <property type="entry name" value="AAA"/>
    <property type="match status" value="2"/>
</dbReference>
<evidence type="ECO:0000313" key="12">
    <source>
        <dbReference type="Proteomes" id="UP000280960"/>
    </source>
</evidence>
<dbReference type="InterPro" id="IPR050107">
    <property type="entry name" value="ABC_carbohydrate_import_ATPase"/>
</dbReference>
<keyword evidence="12" id="KW-1185">Reference proteome</keyword>
<proteinExistence type="predicted"/>
<dbReference type="GO" id="GO:0016887">
    <property type="term" value="F:ATP hydrolysis activity"/>
    <property type="evidence" value="ECO:0007669"/>
    <property type="project" value="InterPro"/>
</dbReference>
<dbReference type="GO" id="GO:0005524">
    <property type="term" value="F:ATP binding"/>
    <property type="evidence" value="ECO:0007669"/>
    <property type="project" value="UniProtKB-KW"/>
</dbReference>
<keyword evidence="6" id="KW-0547">Nucleotide-binding</keyword>
<evidence type="ECO:0000256" key="6">
    <source>
        <dbReference type="ARBA" id="ARBA00022741"/>
    </source>
</evidence>
<keyword evidence="5" id="KW-0677">Repeat</keyword>
<dbReference type="KEGG" id="bacg:D2962_05460"/>
<dbReference type="InterPro" id="IPR003593">
    <property type="entry name" value="AAA+_ATPase"/>
</dbReference>
<evidence type="ECO:0000256" key="7">
    <source>
        <dbReference type="ARBA" id="ARBA00022840"/>
    </source>
</evidence>
<feature type="domain" description="ABC transporter" evidence="10">
    <location>
        <begin position="255"/>
        <end position="497"/>
    </location>
</feature>
<comment type="subcellular location">
    <subcellularLocation>
        <location evidence="1">Cell membrane</location>
        <topology evidence="1">Peripheral membrane protein</topology>
    </subcellularLocation>
</comment>
<dbReference type="InterPro" id="IPR003439">
    <property type="entry name" value="ABC_transporter-like_ATP-bd"/>
</dbReference>
<dbReference type="SUPFAM" id="SSF52540">
    <property type="entry name" value="P-loop containing nucleoside triphosphate hydrolases"/>
    <property type="match status" value="2"/>
</dbReference>
<dbReference type="Proteomes" id="UP000280960">
    <property type="component" value="Chromosome"/>
</dbReference>
<evidence type="ECO:0000313" key="11">
    <source>
        <dbReference type="EMBL" id="AYO30134.1"/>
    </source>
</evidence>
<dbReference type="AlphaFoldDB" id="A0A3G2R3P2"/>
<reference evidence="11 12" key="1">
    <citation type="submission" date="2018-10" db="EMBL/GenBank/DDBJ databases">
        <authorList>
            <person name="Zhang X."/>
        </authorList>
    </citation>
    <scope>NUCLEOTIDE SEQUENCE [LARGE SCALE GENOMIC DNA]</scope>
    <source>
        <strain evidence="11 12">SK-G1</strain>
    </source>
</reference>
<dbReference type="PANTHER" id="PTHR43790:SF3">
    <property type="entry name" value="D-ALLOSE IMPORT ATP-BINDING PROTEIN ALSA-RELATED"/>
    <property type="match status" value="1"/>
</dbReference>
<dbReference type="GO" id="GO:0005886">
    <property type="term" value="C:plasma membrane"/>
    <property type="evidence" value="ECO:0007669"/>
    <property type="project" value="UniProtKB-SubCell"/>
</dbReference>
<dbReference type="FunFam" id="3.40.50.300:FF:000127">
    <property type="entry name" value="Ribose import ATP-binding protein RbsA"/>
    <property type="match status" value="1"/>
</dbReference>
<gene>
    <name evidence="11" type="ORF">D2962_05460</name>
</gene>
<accession>A0A3G2R3P2</accession>
<evidence type="ECO:0000256" key="3">
    <source>
        <dbReference type="ARBA" id="ARBA00022475"/>
    </source>
</evidence>
<evidence type="ECO:0000256" key="9">
    <source>
        <dbReference type="ARBA" id="ARBA00023136"/>
    </source>
</evidence>
<dbReference type="InterPro" id="IPR027417">
    <property type="entry name" value="P-loop_NTPase"/>
</dbReference>
<dbReference type="CDD" id="cd03215">
    <property type="entry name" value="ABC_Carb_Monos_II"/>
    <property type="match status" value="1"/>
</dbReference>
<name>A0A3G2R3P2_9FIRM</name>
<evidence type="ECO:0000256" key="4">
    <source>
        <dbReference type="ARBA" id="ARBA00022597"/>
    </source>
</evidence>
<feature type="domain" description="ABC transporter" evidence="10">
    <location>
        <begin position="5"/>
        <end position="244"/>
    </location>
</feature>
<evidence type="ECO:0000256" key="1">
    <source>
        <dbReference type="ARBA" id="ARBA00004202"/>
    </source>
</evidence>
<keyword evidence="7 11" id="KW-0067">ATP-binding</keyword>
<keyword evidence="8" id="KW-1278">Translocase</keyword>
<keyword evidence="4" id="KW-0762">Sugar transport</keyword>
<dbReference type="CDD" id="cd03216">
    <property type="entry name" value="ABC_Carb_Monos_I"/>
    <property type="match status" value="1"/>
</dbReference>
<keyword evidence="3" id="KW-1003">Cell membrane</keyword>
<evidence type="ECO:0000256" key="2">
    <source>
        <dbReference type="ARBA" id="ARBA00022448"/>
    </source>
</evidence>